<evidence type="ECO:0000313" key="3">
    <source>
        <dbReference type="Proteomes" id="UP000011087"/>
    </source>
</evidence>
<organism evidence="1">
    <name type="scientific">Guillardia theta (strain CCMP2712)</name>
    <name type="common">Cryptophyte</name>
    <dbReference type="NCBI Taxonomy" id="905079"/>
    <lineage>
        <taxon>Eukaryota</taxon>
        <taxon>Cryptophyceae</taxon>
        <taxon>Pyrenomonadales</taxon>
        <taxon>Geminigeraceae</taxon>
        <taxon>Guillardia</taxon>
    </lineage>
</organism>
<protein>
    <submittedName>
        <fullName evidence="1 2">Uncharacterized protein</fullName>
    </submittedName>
</protein>
<dbReference type="GeneID" id="17294251"/>
<gene>
    <name evidence="1" type="ORF">GUITHDRAFT_116365</name>
</gene>
<dbReference type="Proteomes" id="UP000011087">
    <property type="component" value="Unassembled WGS sequence"/>
</dbReference>
<dbReference type="EMBL" id="JH993058">
    <property type="protein sequence ID" value="EKX37558.1"/>
    <property type="molecule type" value="Genomic_DNA"/>
</dbReference>
<evidence type="ECO:0000313" key="1">
    <source>
        <dbReference type="EMBL" id="EKX37558.1"/>
    </source>
</evidence>
<reference evidence="2" key="3">
    <citation type="submission" date="2015-06" db="UniProtKB">
        <authorList>
            <consortium name="EnsemblProtists"/>
        </authorList>
    </citation>
    <scope>IDENTIFICATION</scope>
</reference>
<reference evidence="3" key="2">
    <citation type="submission" date="2012-11" db="EMBL/GenBank/DDBJ databases">
        <authorList>
            <person name="Kuo A."/>
            <person name="Curtis B.A."/>
            <person name="Tanifuji G."/>
            <person name="Burki F."/>
            <person name="Gruber A."/>
            <person name="Irimia M."/>
            <person name="Maruyama S."/>
            <person name="Arias M.C."/>
            <person name="Ball S.G."/>
            <person name="Gile G.H."/>
            <person name="Hirakawa Y."/>
            <person name="Hopkins J.F."/>
            <person name="Rensing S.A."/>
            <person name="Schmutz J."/>
            <person name="Symeonidi A."/>
            <person name="Elias M."/>
            <person name="Eveleigh R.J."/>
            <person name="Herman E.K."/>
            <person name="Klute M.J."/>
            <person name="Nakayama T."/>
            <person name="Obornik M."/>
            <person name="Reyes-Prieto A."/>
            <person name="Armbrust E.V."/>
            <person name="Aves S.J."/>
            <person name="Beiko R.G."/>
            <person name="Coutinho P."/>
            <person name="Dacks J.B."/>
            <person name="Durnford D.G."/>
            <person name="Fast N.M."/>
            <person name="Green B.R."/>
            <person name="Grisdale C."/>
            <person name="Hempe F."/>
            <person name="Henrissat B."/>
            <person name="Hoppner M.P."/>
            <person name="Ishida K.-I."/>
            <person name="Kim E."/>
            <person name="Koreny L."/>
            <person name="Kroth P.G."/>
            <person name="Liu Y."/>
            <person name="Malik S.-B."/>
            <person name="Maier U.G."/>
            <person name="McRose D."/>
            <person name="Mock T."/>
            <person name="Neilson J.A."/>
            <person name="Onodera N.T."/>
            <person name="Poole A.M."/>
            <person name="Pritham E.J."/>
            <person name="Richards T.A."/>
            <person name="Rocap G."/>
            <person name="Roy S.W."/>
            <person name="Sarai C."/>
            <person name="Schaack S."/>
            <person name="Shirato S."/>
            <person name="Slamovits C.H."/>
            <person name="Spencer D.F."/>
            <person name="Suzuki S."/>
            <person name="Worden A.Z."/>
            <person name="Zauner S."/>
            <person name="Barry K."/>
            <person name="Bell C."/>
            <person name="Bharti A.K."/>
            <person name="Crow J.A."/>
            <person name="Grimwood J."/>
            <person name="Kramer R."/>
            <person name="Lindquist E."/>
            <person name="Lucas S."/>
            <person name="Salamov A."/>
            <person name="McFadden G.I."/>
            <person name="Lane C.E."/>
            <person name="Keeling P.J."/>
            <person name="Gray M.W."/>
            <person name="Grigoriev I.V."/>
            <person name="Archibald J.M."/>
        </authorList>
    </citation>
    <scope>NUCLEOTIDE SEQUENCE</scope>
    <source>
        <strain evidence="3">CCMP2712</strain>
    </source>
</reference>
<sequence length="92" mass="10195">MRRQRQLLAENMLMTSGNDNGGGSDDRLYFSSSMLNPHADTLIALDEYSPEVVNDLAKSVAHSSDEGLKWTNIYGAESCESYLRSTCADLYP</sequence>
<dbReference type="HOGENOM" id="CLU_2417860_0_0_1"/>
<proteinExistence type="predicted"/>
<name>L1IMS5_GUITC</name>
<accession>L1IMS5</accession>
<keyword evidence="3" id="KW-1185">Reference proteome</keyword>
<reference evidence="1 3" key="1">
    <citation type="journal article" date="2012" name="Nature">
        <title>Algal genomes reveal evolutionary mosaicism and the fate of nucleomorphs.</title>
        <authorList>
            <consortium name="DOE Joint Genome Institute"/>
            <person name="Curtis B.A."/>
            <person name="Tanifuji G."/>
            <person name="Burki F."/>
            <person name="Gruber A."/>
            <person name="Irimia M."/>
            <person name="Maruyama S."/>
            <person name="Arias M.C."/>
            <person name="Ball S.G."/>
            <person name="Gile G.H."/>
            <person name="Hirakawa Y."/>
            <person name="Hopkins J.F."/>
            <person name="Kuo A."/>
            <person name="Rensing S.A."/>
            <person name="Schmutz J."/>
            <person name="Symeonidi A."/>
            <person name="Elias M."/>
            <person name="Eveleigh R.J."/>
            <person name="Herman E.K."/>
            <person name="Klute M.J."/>
            <person name="Nakayama T."/>
            <person name="Obornik M."/>
            <person name="Reyes-Prieto A."/>
            <person name="Armbrust E.V."/>
            <person name="Aves S.J."/>
            <person name="Beiko R.G."/>
            <person name="Coutinho P."/>
            <person name="Dacks J.B."/>
            <person name="Durnford D.G."/>
            <person name="Fast N.M."/>
            <person name="Green B.R."/>
            <person name="Grisdale C.J."/>
            <person name="Hempel F."/>
            <person name="Henrissat B."/>
            <person name="Hoppner M.P."/>
            <person name="Ishida K."/>
            <person name="Kim E."/>
            <person name="Koreny L."/>
            <person name="Kroth P.G."/>
            <person name="Liu Y."/>
            <person name="Malik S.B."/>
            <person name="Maier U.G."/>
            <person name="McRose D."/>
            <person name="Mock T."/>
            <person name="Neilson J.A."/>
            <person name="Onodera N.T."/>
            <person name="Poole A.M."/>
            <person name="Pritham E.J."/>
            <person name="Richards T.A."/>
            <person name="Rocap G."/>
            <person name="Roy S.W."/>
            <person name="Sarai C."/>
            <person name="Schaack S."/>
            <person name="Shirato S."/>
            <person name="Slamovits C.H."/>
            <person name="Spencer D.F."/>
            <person name="Suzuki S."/>
            <person name="Worden A.Z."/>
            <person name="Zauner S."/>
            <person name="Barry K."/>
            <person name="Bell C."/>
            <person name="Bharti A.K."/>
            <person name="Crow J.A."/>
            <person name="Grimwood J."/>
            <person name="Kramer R."/>
            <person name="Lindquist E."/>
            <person name="Lucas S."/>
            <person name="Salamov A."/>
            <person name="McFadden G.I."/>
            <person name="Lane C.E."/>
            <person name="Keeling P.J."/>
            <person name="Gray M.W."/>
            <person name="Grigoriev I.V."/>
            <person name="Archibald J.M."/>
        </authorList>
    </citation>
    <scope>NUCLEOTIDE SEQUENCE</scope>
    <source>
        <strain evidence="1 3">CCMP2712</strain>
    </source>
</reference>
<evidence type="ECO:0000313" key="2">
    <source>
        <dbReference type="EnsemblProtists" id="EKX37558"/>
    </source>
</evidence>
<dbReference type="RefSeq" id="XP_005824538.1">
    <property type="nucleotide sequence ID" value="XM_005824481.1"/>
</dbReference>
<dbReference type="EnsemblProtists" id="EKX37558">
    <property type="protein sequence ID" value="EKX37558"/>
    <property type="gene ID" value="GUITHDRAFT_116365"/>
</dbReference>
<dbReference type="KEGG" id="gtt:GUITHDRAFT_116365"/>
<dbReference type="AlphaFoldDB" id="L1IMS5"/>
<dbReference type="PaxDb" id="55529-EKX37558"/>